<evidence type="ECO:0000313" key="2">
    <source>
        <dbReference type="Proteomes" id="UP000051679"/>
    </source>
</evidence>
<reference evidence="1 2" key="1">
    <citation type="journal article" date="2015" name="Genome Announc.">
        <title>Expanding the biotechnology potential of lactobacilli through comparative genomics of 213 strains and associated genera.</title>
        <authorList>
            <person name="Sun Z."/>
            <person name="Harris H.M."/>
            <person name="McCann A."/>
            <person name="Guo C."/>
            <person name="Argimon S."/>
            <person name="Zhang W."/>
            <person name="Yang X."/>
            <person name="Jeffery I.B."/>
            <person name="Cooney J.C."/>
            <person name="Kagawa T.F."/>
            <person name="Liu W."/>
            <person name="Song Y."/>
            <person name="Salvetti E."/>
            <person name="Wrobel A."/>
            <person name="Rasinkangas P."/>
            <person name="Parkhill J."/>
            <person name="Rea M.C."/>
            <person name="O'Sullivan O."/>
            <person name="Ritari J."/>
            <person name="Douillard F.P."/>
            <person name="Paul Ross R."/>
            <person name="Yang R."/>
            <person name="Briner A.E."/>
            <person name="Felis G.E."/>
            <person name="de Vos W.M."/>
            <person name="Barrangou R."/>
            <person name="Klaenhammer T.R."/>
            <person name="Caufield P.W."/>
            <person name="Cui Y."/>
            <person name="Zhang H."/>
            <person name="O'Toole P.W."/>
        </authorList>
    </citation>
    <scope>NUCLEOTIDE SEQUENCE [LARGE SCALE GENOMIC DNA]</scope>
    <source>
        <strain evidence="1 2">DSM 20505</strain>
    </source>
</reference>
<organism evidence="1 2">
    <name type="scientific">Lacticaseibacillus sharpeae JCM 1186 = DSM 20505</name>
    <dbReference type="NCBI Taxonomy" id="1291052"/>
    <lineage>
        <taxon>Bacteria</taxon>
        <taxon>Bacillati</taxon>
        <taxon>Bacillota</taxon>
        <taxon>Bacilli</taxon>
        <taxon>Lactobacillales</taxon>
        <taxon>Lactobacillaceae</taxon>
        <taxon>Lacticaseibacillus</taxon>
    </lineage>
</organism>
<dbReference type="PATRIC" id="fig|1291052.5.peg.1034"/>
<comment type="caution">
    <text evidence="1">The sequence shown here is derived from an EMBL/GenBank/DDBJ whole genome shotgun (WGS) entry which is preliminary data.</text>
</comment>
<evidence type="ECO:0000313" key="1">
    <source>
        <dbReference type="EMBL" id="KRM55754.1"/>
    </source>
</evidence>
<dbReference type="EMBL" id="AYYO01000013">
    <property type="protein sequence ID" value="KRM55754.1"/>
    <property type="molecule type" value="Genomic_DNA"/>
</dbReference>
<dbReference type="RefSeq" id="WP_056975522.1">
    <property type="nucleotide sequence ID" value="NZ_AYYO01000013.1"/>
</dbReference>
<sequence>MVRAETGAQKTDFVQVEKLTSVIVTPEKHSILPATVSKLNELIEEYPQWVSSVNYYIDYVEAETNFTDEEFNAGLTDLIVAADEAEGMAVKEIDVAKVPEARNALNMGLWKLGIKACDAKGYELTSKLMTHAIKSGSSNPSTLTLNDNYGVFKVVALEKLATTMWE</sequence>
<accession>A0A0R1ZMR5</accession>
<gene>
    <name evidence="1" type="ORF">FC18_GL001022</name>
</gene>
<dbReference type="Proteomes" id="UP000051679">
    <property type="component" value="Unassembled WGS sequence"/>
</dbReference>
<dbReference type="AlphaFoldDB" id="A0A0R1ZMR5"/>
<keyword evidence="2" id="KW-1185">Reference proteome</keyword>
<name>A0A0R1ZMR5_9LACO</name>
<proteinExistence type="predicted"/>
<protein>
    <submittedName>
        <fullName evidence="1">Uncharacterized protein</fullName>
    </submittedName>
</protein>